<evidence type="ECO:0000313" key="1">
    <source>
        <dbReference type="EMBL" id="KAL2468937.1"/>
    </source>
</evidence>
<keyword evidence="2" id="KW-1185">Reference proteome</keyword>
<dbReference type="AlphaFoldDB" id="A0ABD1PZB8"/>
<dbReference type="Proteomes" id="UP001604277">
    <property type="component" value="Unassembled WGS sequence"/>
</dbReference>
<gene>
    <name evidence="1" type="ORF">Fot_50513</name>
</gene>
<name>A0ABD1PZB8_9LAMI</name>
<reference evidence="2" key="1">
    <citation type="submission" date="2024-07" db="EMBL/GenBank/DDBJ databases">
        <title>Two chromosome-level genome assemblies of Korean endemic species Abeliophyllum distichum and Forsythia ovata (Oleaceae).</title>
        <authorList>
            <person name="Jang H."/>
        </authorList>
    </citation>
    <scope>NUCLEOTIDE SEQUENCE [LARGE SCALE GENOMIC DNA]</scope>
</reference>
<organism evidence="1 2">
    <name type="scientific">Forsythia ovata</name>
    <dbReference type="NCBI Taxonomy" id="205694"/>
    <lineage>
        <taxon>Eukaryota</taxon>
        <taxon>Viridiplantae</taxon>
        <taxon>Streptophyta</taxon>
        <taxon>Embryophyta</taxon>
        <taxon>Tracheophyta</taxon>
        <taxon>Spermatophyta</taxon>
        <taxon>Magnoliopsida</taxon>
        <taxon>eudicotyledons</taxon>
        <taxon>Gunneridae</taxon>
        <taxon>Pentapetalae</taxon>
        <taxon>asterids</taxon>
        <taxon>lamiids</taxon>
        <taxon>Lamiales</taxon>
        <taxon>Oleaceae</taxon>
        <taxon>Forsythieae</taxon>
        <taxon>Forsythia</taxon>
    </lineage>
</organism>
<proteinExistence type="predicted"/>
<evidence type="ECO:0000313" key="2">
    <source>
        <dbReference type="Proteomes" id="UP001604277"/>
    </source>
</evidence>
<comment type="caution">
    <text evidence="1">The sequence shown here is derived from an EMBL/GenBank/DDBJ whole genome shotgun (WGS) entry which is preliminary data.</text>
</comment>
<protein>
    <submittedName>
        <fullName evidence="1">Uncharacterized protein</fullName>
    </submittedName>
</protein>
<accession>A0ABD1PZB8</accession>
<sequence length="111" mass="12265">MSAHIRLFLFPVKPESIGSSLLDPKSKSLFSDALKSTQILQKGESADRGFVDGPGLRERGQVEIGSNNGGGGFESKHGVESLVLDRRVHLLARLVLPFQCQIYLLLGWFIW</sequence>
<dbReference type="EMBL" id="JBFOLJ010000016">
    <property type="protein sequence ID" value="KAL2468937.1"/>
    <property type="molecule type" value="Genomic_DNA"/>
</dbReference>